<dbReference type="KEGG" id="dez:DKM44_00780"/>
<dbReference type="InterPro" id="IPR050007">
    <property type="entry name" value="OtnK"/>
</dbReference>
<keyword evidence="2" id="KW-0808">Transferase</keyword>
<dbReference type="InterPro" id="IPR037051">
    <property type="entry name" value="4-carb_acid_sugar_kinase_N_sf"/>
</dbReference>
<evidence type="ECO:0000259" key="13">
    <source>
        <dbReference type="Pfam" id="PF07005"/>
    </source>
</evidence>
<dbReference type="InterPro" id="IPR042213">
    <property type="entry name" value="NBD_C_sf"/>
</dbReference>
<comment type="catalytic activity">
    <reaction evidence="7">
        <text>3-dehydro-L-erythronate + ATP = 3-dehydro-4-O-phospho-L-erythronate + ADP + H(+)</text>
        <dbReference type="Rhea" id="RHEA:52552"/>
        <dbReference type="ChEBI" id="CHEBI:15378"/>
        <dbReference type="ChEBI" id="CHEBI:30616"/>
        <dbReference type="ChEBI" id="CHEBI:136592"/>
        <dbReference type="ChEBI" id="CHEBI:136670"/>
        <dbReference type="ChEBI" id="CHEBI:456216"/>
        <dbReference type="EC" id="2.7.1.217"/>
    </reaction>
</comment>
<dbReference type="AlphaFoldDB" id="A0A2Z3JGA8"/>
<organism evidence="15 16">
    <name type="scientific">Deinococcus irradiatisoli</name>
    <dbReference type="NCBI Taxonomy" id="2202254"/>
    <lineage>
        <taxon>Bacteria</taxon>
        <taxon>Thermotogati</taxon>
        <taxon>Deinococcota</taxon>
        <taxon>Deinococci</taxon>
        <taxon>Deinococcales</taxon>
        <taxon>Deinococcaceae</taxon>
        <taxon>Deinococcus</taxon>
    </lineage>
</organism>
<evidence type="ECO:0000313" key="16">
    <source>
        <dbReference type="Proteomes" id="UP000245368"/>
    </source>
</evidence>
<comment type="function">
    <text evidence="9">Catalyzes the ATP-dependent phosphorylation of 3-oxo-tetronate to 3-oxo-tetronate 4-phosphate.</text>
</comment>
<evidence type="ECO:0000313" key="15">
    <source>
        <dbReference type="EMBL" id="AWN21949.1"/>
    </source>
</evidence>
<evidence type="ECO:0000256" key="4">
    <source>
        <dbReference type="ARBA" id="ARBA00022777"/>
    </source>
</evidence>
<feature type="domain" description="Four-carbon acid sugar kinase nucleotide binding" evidence="14">
    <location>
        <begin position="250"/>
        <end position="408"/>
    </location>
</feature>
<evidence type="ECO:0000256" key="11">
    <source>
        <dbReference type="ARBA" id="ARBA00039461"/>
    </source>
</evidence>
<keyword evidence="6" id="KW-0119">Carbohydrate metabolism</keyword>
<evidence type="ECO:0000256" key="7">
    <source>
        <dbReference type="ARBA" id="ARBA00035898"/>
    </source>
</evidence>
<dbReference type="InterPro" id="IPR010737">
    <property type="entry name" value="4-carb_acid_sugar_kinase_N"/>
</dbReference>
<keyword evidence="16" id="KW-1185">Reference proteome</keyword>
<evidence type="ECO:0000256" key="2">
    <source>
        <dbReference type="ARBA" id="ARBA00022679"/>
    </source>
</evidence>
<dbReference type="InterPro" id="IPR031475">
    <property type="entry name" value="NBD_C"/>
</dbReference>
<keyword evidence="5" id="KW-0067">ATP-binding</keyword>
<comment type="similarity">
    <text evidence="1">Belongs to the four-carbon acid sugar kinase family.</text>
</comment>
<dbReference type="EC" id="2.7.1.217" evidence="10"/>
<dbReference type="Pfam" id="PF07005">
    <property type="entry name" value="SBD_N"/>
    <property type="match status" value="1"/>
</dbReference>
<dbReference type="NCBIfam" id="NF043035">
    <property type="entry name" value="OxoTetrKin"/>
    <property type="match status" value="1"/>
</dbReference>
<dbReference type="Pfam" id="PF17042">
    <property type="entry name" value="NBD_C"/>
    <property type="match status" value="1"/>
</dbReference>
<protein>
    <recommendedName>
        <fullName evidence="11">3-oxo-tetronate kinase</fullName>
        <ecNumber evidence="10">2.7.1.217</ecNumber>
    </recommendedName>
    <alternativeName>
        <fullName evidence="12">3-dehydrotetronate 4-kinase</fullName>
    </alternativeName>
</protein>
<evidence type="ECO:0000256" key="12">
    <source>
        <dbReference type="ARBA" id="ARBA00041377"/>
    </source>
</evidence>
<dbReference type="Proteomes" id="UP000245368">
    <property type="component" value="Chromosome"/>
</dbReference>
<evidence type="ECO:0000259" key="14">
    <source>
        <dbReference type="Pfam" id="PF17042"/>
    </source>
</evidence>
<dbReference type="GO" id="GO:0005524">
    <property type="term" value="F:ATP binding"/>
    <property type="evidence" value="ECO:0007669"/>
    <property type="project" value="UniProtKB-KW"/>
</dbReference>
<dbReference type="Gene3D" id="3.40.980.20">
    <property type="entry name" value="Four-carbon acid sugar kinase, nucleotide binding domain"/>
    <property type="match status" value="1"/>
</dbReference>
<evidence type="ECO:0000256" key="3">
    <source>
        <dbReference type="ARBA" id="ARBA00022741"/>
    </source>
</evidence>
<gene>
    <name evidence="15" type="ORF">DKM44_00780</name>
</gene>
<dbReference type="SUPFAM" id="SSF142764">
    <property type="entry name" value="YgbK-like"/>
    <property type="match status" value="1"/>
</dbReference>
<dbReference type="OrthoDB" id="9778478at2"/>
<dbReference type="GO" id="GO:0016301">
    <property type="term" value="F:kinase activity"/>
    <property type="evidence" value="ECO:0007669"/>
    <property type="project" value="UniProtKB-KW"/>
</dbReference>
<sequence>MRYGCIADDFTGASDLANTLTQQGFQVAQLLGVPPEGVAAPGGADALVVALKSRTLPAGEAVAQSLAALHWLQQQGCQRFYFKYCSTFDSTPSGNIGPVTEALLDALNADWTIICPAFPATGRTVYQGHLFVHGALLSDSPMRHHPLTPMTDANLLRLLGAQTQLPVGLLPYAEVRRGAEAAPQALDHLARQGRRLIVTDALTETDLRTLAEATQALPLITGASGLAVGLRPNGSSASARALPAPAGRRAILSGSASAATLEQIGRARALMPSLKLDVLNLADDFEAQISSALHWAGQQPPDAPFLIYGSGTPEEVQQAQARLGAAQAGALLERALAVLAGQLVAGGVRQLIVAGGETSAAALQALEVQLLHIGPEIAPGVPWTLAEREGEPLYLALKSGNFGGPDFFLEAWKVLEGVHSA</sequence>
<evidence type="ECO:0000256" key="8">
    <source>
        <dbReference type="ARBA" id="ARBA00036346"/>
    </source>
</evidence>
<evidence type="ECO:0000256" key="5">
    <source>
        <dbReference type="ARBA" id="ARBA00022840"/>
    </source>
</evidence>
<dbReference type="Gene3D" id="3.40.50.10840">
    <property type="entry name" value="Putative sugar-binding, N-terminal domain"/>
    <property type="match status" value="1"/>
</dbReference>
<dbReference type="RefSeq" id="WP_109824594.1">
    <property type="nucleotide sequence ID" value="NZ_CP029494.1"/>
</dbReference>
<evidence type="ECO:0000256" key="10">
    <source>
        <dbReference type="ARBA" id="ARBA00039095"/>
    </source>
</evidence>
<evidence type="ECO:0000256" key="9">
    <source>
        <dbReference type="ARBA" id="ARBA00037335"/>
    </source>
</evidence>
<reference evidence="15 16" key="1">
    <citation type="submission" date="2018-05" db="EMBL/GenBank/DDBJ databases">
        <title>Complete Genome Sequence of Deinococcus sp. strain 17bor-2.</title>
        <authorList>
            <person name="Srinivasan S."/>
        </authorList>
    </citation>
    <scope>NUCLEOTIDE SEQUENCE [LARGE SCALE GENOMIC DNA]</scope>
    <source>
        <strain evidence="15 16">17bor-2</strain>
    </source>
</reference>
<comment type="catalytic activity">
    <reaction evidence="8">
        <text>3-dehydro-D-erythronate + ATP = 3-dehydro-4-O-phospho-D-erythronate + ADP + H(+)</text>
        <dbReference type="Rhea" id="RHEA:52556"/>
        <dbReference type="ChEBI" id="CHEBI:15378"/>
        <dbReference type="ChEBI" id="CHEBI:30616"/>
        <dbReference type="ChEBI" id="CHEBI:57958"/>
        <dbReference type="ChEBI" id="CHEBI:136593"/>
        <dbReference type="ChEBI" id="CHEBI:456216"/>
        <dbReference type="EC" id="2.7.1.217"/>
    </reaction>
</comment>
<feature type="domain" description="Four-carbon acid sugar kinase N-terminal" evidence="13">
    <location>
        <begin position="4"/>
        <end position="229"/>
    </location>
</feature>
<evidence type="ECO:0000256" key="1">
    <source>
        <dbReference type="ARBA" id="ARBA00005715"/>
    </source>
</evidence>
<proteinExistence type="inferred from homology"/>
<accession>A0A2Z3JGA8</accession>
<keyword evidence="3" id="KW-0547">Nucleotide-binding</keyword>
<dbReference type="EMBL" id="CP029494">
    <property type="protein sequence ID" value="AWN21949.1"/>
    <property type="molecule type" value="Genomic_DNA"/>
</dbReference>
<evidence type="ECO:0000256" key="6">
    <source>
        <dbReference type="ARBA" id="ARBA00023277"/>
    </source>
</evidence>
<keyword evidence="4" id="KW-0418">Kinase</keyword>
<name>A0A2Z3JGA8_9DEIO</name>